<gene>
    <name evidence="2" type="ORF">BFL38_14060</name>
    <name evidence="1" type="ORF">BHAMNSH16_04125</name>
</gene>
<dbReference type="KEGG" id="bhp:BHAMNSH16_04125"/>
<name>A0A1E5NGX3_9SPIR</name>
<dbReference type="Pfam" id="PF03692">
    <property type="entry name" value="CxxCxxCC"/>
    <property type="match status" value="1"/>
</dbReference>
<dbReference type="InterPro" id="IPR005358">
    <property type="entry name" value="Puta_zinc/iron-chelating_dom"/>
</dbReference>
<dbReference type="RefSeq" id="WP_069725961.1">
    <property type="nucleotide sequence ID" value="NZ_CP019914.1"/>
</dbReference>
<keyword evidence="4" id="KW-1185">Reference proteome</keyword>
<dbReference type="OrthoDB" id="307803at2"/>
<dbReference type="EMBL" id="MDCO01000006">
    <property type="protein sequence ID" value="OEJ15410.1"/>
    <property type="molecule type" value="Genomic_DNA"/>
</dbReference>
<accession>A0A1E5NGX3</accession>
<dbReference type="AlphaFoldDB" id="A0A1E5NGX3"/>
<evidence type="ECO:0000313" key="1">
    <source>
        <dbReference type="EMBL" id="ASJ20875.1"/>
    </source>
</evidence>
<protein>
    <submittedName>
        <fullName evidence="1">Zinc/iron-chelating domain-containing protein</fullName>
    </submittedName>
</protein>
<evidence type="ECO:0000313" key="3">
    <source>
        <dbReference type="Proteomes" id="UP000095247"/>
    </source>
</evidence>
<organism evidence="2 3">
    <name type="scientific">Brachyspira hampsonii</name>
    <dbReference type="NCBI Taxonomy" id="1287055"/>
    <lineage>
        <taxon>Bacteria</taxon>
        <taxon>Pseudomonadati</taxon>
        <taxon>Spirochaetota</taxon>
        <taxon>Spirochaetia</taxon>
        <taxon>Brachyspirales</taxon>
        <taxon>Brachyspiraceae</taxon>
        <taxon>Brachyspira</taxon>
    </lineage>
</organism>
<sequence>MKVIPSDSLLKNRKEKVSEKLCADCNSLCCHDLVMEISPPKNESELNTLKWYLHFRHSFIFIYENTWYHMIRSECRYLDKKTYLCKNYENRNEICSKHSPPKCERYEEWYDVIFDDQYELEKYVYENKIIKKKSSGTKKKAAKKTKK</sequence>
<dbReference type="Proteomes" id="UP000095247">
    <property type="component" value="Unassembled WGS sequence"/>
</dbReference>
<dbReference type="eggNOG" id="COG0727">
    <property type="taxonomic scope" value="Bacteria"/>
</dbReference>
<evidence type="ECO:0000313" key="2">
    <source>
        <dbReference type="EMBL" id="OEJ15410.1"/>
    </source>
</evidence>
<dbReference type="Proteomes" id="UP000264880">
    <property type="component" value="Chromosome"/>
</dbReference>
<evidence type="ECO:0000313" key="4">
    <source>
        <dbReference type="Proteomes" id="UP000264880"/>
    </source>
</evidence>
<proteinExistence type="predicted"/>
<dbReference type="EMBL" id="CP019914">
    <property type="protein sequence ID" value="ASJ20875.1"/>
    <property type="molecule type" value="Genomic_DNA"/>
</dbReference>
<reference evidence="2 3" key="1">
    <citation type="submission" date="2016-08" db="EMBL/GenBank/DDBJ databases">
        <title>Characterization and recognition of Brachyspira hampsonii sp. nov., a novel intestinal spirochete that is pathogenic to pigs.</title>
        <authorList>
            <person name="Mirajkar N."/>
            <person name="La T."/>
            <person name="Phillips N."/>
            <person name="Hampson D."/>
            <person name="Gebhart C."/>
        </authorList>
    </citation>
    <scope>NUCLEOTIDE SEQUENCE [LARGE SCALE GENOMIC DNA]</scope>
    <source>
        <strain evidence="2 3">P280/1</strain>
    </source>
</reference>
<reference evidence="1 4" key="2">
    <citation type="submission" date="2017-02" db="EMBL/GenBank/DDBJ databases">
        <title>Complete genome sequence of Brachyspira hampsonii genomovar I strain NSH-16 (ATCC BAA-2463).</title>
        <authorList>
            <person name="Mirajkar N.S."/>
            <person name="Gebhart C.J."/>
        </authorList>
    </citation>
    <scope>NUCLEOTIDE SEQUENCE [LARGE SCALE GENOMIC DNA]</scope>
    <source>
        <strain evidence="1 4">NSH-16</strain>
    </source>
</reference>